<dbReference type="AlphaFoldDB" id="A0A9P6GLQ4"/>
<dbReference type="Proteomes" id="UP000756921">
    <property type="component" value="Unassembled WGS sequence"/>
</dbReference>
<proteinExistence type="predicted"/>
<organism evidence="1 2">
    <name type="scientific">Paraphaeosphaeria minitans</name>
    <dbReference type="NCBI Taxonomy" id="565426"/>
    <lineage>
        <taxon>Eukaryota</taxon>
        <taxon>Fungi</taxon>
        <taxon>Dikarya</taxon>
        <taxon>Ascomycota</taxon>
        <taxon>Pezizomycotina</taxon>
        <taxon>Dothideomycetes</taxon>
        <taxon>Pleosporomycetidae</taxon>
        <taxon>Pleosporales</taxon>
        <taxon>Massarineae</taxon>
        <taxon>Didymosphaeriaceae</taxon>
        <taxon>Paraphaeosphaeria</taxon>
    </lineage>
</organism>
<accession>A0A9P6GLQ4</accession>
<dbReference type="Pfam" id="PF26639">
    <property type="entry name" value="Het-6_barrel"/>
    <property type="match status" value="1"/>
</dbReference>
<gene>
    <name evidence="1" type="ORF">PMIN01_03244</name>
</gene>
<protein>
    <submittedName>
        <fullName evidence="1">Uncharacterized protein</fullName>
    </submittedName>
</protein>
<dbReference type="EMBL" id="WJXW01000003">
    <property type="protein sequence ID" value="KAF9737961.1"/>
    <property type="molecule type" value="Genomic_DNA"/>
</dbReference>
<sequence length="108" mass="11713">MYPPNISVDANLDYGDNFLSRFLDATRKKSRRLMVTSKGLVGMAPCRARPGDDVAVLFACSIPLIMRKAGAGEGWQVVGEAYVDGYMNGEAGQLLKGGTSHIHQLRLV</sequence>
<evidence type="ECO:0000313" key="2">
    <source>
        <dbReference type="Proteomes" id="UP000756921"/>
    </source>
</evidence>
<reference evidence="1" key="1">
    <citation type="journal article" date="2020" name="Mol. Plant Microbe Interact.">
        <title>Genome Sequence of the Biocontrol Agent Coniothyrium minitans strain Conio (IMI 134523).</title>
        <authorList>
            <person name="Patel D."/>
            <person name="Shittu T.A."/>
            <person name="Baroncelli R."/>
            <person name="Muthumeenakshi S."/>
            <person name="Osborne T.H."/>
            <person name="Janganan T.K."/>
            <person name="Sreenivasaprasad S."/>
        </authorList>
    </citation>
    <scope>NUCLEOTIDE SEQUENCE</scope>
    <source>
        <strain evidence="1">Conio</strain>
    </source>
</reference>
<name>A0A9P6GLQ4_9PLEO</name>
<comment type="caution">
    <text evidence="1">The sequence shown here is derived from an EMBL/GenBank/DDBJ whole genome shotgun (WGS) entry which is preliminary data.</text>
</comment>
<dbReference type="OrthoDB" id="2157530at2759"/>
<keyword evidence="2" id="KW-1185">Reference proteome</keyword>
<evidence type="ECO:0000313" key="1">
    <source>
        <dbReference type="EMBL" id="KAF9737961.1"/>
    </source>
</evidence>